<gene>
    <name evidence="1" type="ORF">METZ01_LOCUS321739</name>
</gene>
<evidence type="ECO:0000313" key="1">
    <source>
        <dbReference type="EMBL" id="SVC68885.1"/>
    </source>
</evidence>
<protein>
    <submittedName>
        <fullName evidence="1">Uncharacterized protein</fullName>
    </submittedName>
</protein>
<dbReference type="AlphaFoldDB" id="A0A382P8E3"/>
<feature type="non-terminal residue" evidence="1">
    <location>
        <position position="1"/>
    </location>
</feature>
<sequence>TLLESLEVTLNDVNGKVKIFPETPSKRHKNRVIFPLREFIPSDKYFIYQISSLWKDEYLLALKKLKRFPEQLEIVQKSYIKSGPEKYTLIADALKRKSLVESLIAIFSSIGKINVSKKKRFLIEYEGESPLLPSQDFSFSVKNGVTLESINPEVVISPKINDNKNILKTLKNKNRSLLTSNNSSLLSKVLQNQPVYNNYREIYLPIEEFLEKNSEFVKGNSRNTIILKAGVHSFSKMIILPKGIELIVQPGAELQFDTGASLISYGKIKALGTKKNPIIFHGIEDTTKWGVIGLLHDEARGFFNYCIFEGGGEAYVNGAYFSGMLAAHYADLEVRSSIFRKAGRGGGDDAINVKHGKA</sequence>
<name>A0A382P8E3_9ZZZZ</name>
<proteinExistence type="predicted"/>
<dbReference type="EMBL" id="UINC01105159">
    <property type="protein sequence ID" value="SVC68885.1"/>
    <property type="molecule type" value="Genomic_DNA"/>
</dbReference>
<organism evidence="1">
    <name type="scientific">marine metagenome</name>
    <dbReference type="NCBI Taxonomy" id="408172"/>
    <lineage>
        <taxon>unclassified sequences</taxon>
        <taxon>metagenomes</taxon>
        <taxon>ecological metagenomes</taxon>
    </lineage>
</organism>
<feature type="non-terminal residue" evidence="1">
    <location>
        <position position="358"/>
    </location>
</feature>
<reference evidence="1" key="1">
    <citation type="submission" date="2018-05" db="EMBL/GenBank/DDBJ databases">
        <authorList>
            <person name="Lanie J.A."/>
            <person name="Ng W.-L."/>
            <person name="Kazmierczak K.M."/>
            <person name="Andrzejewski T.M."/>
            <person name="Davidsen T.M."/>
            <person name="Wayne K.J."/>
            <person name="Tettelin H."/>
            <person name="Glass J.I."/>
            <person name="Rusch D."/>
            <person name="Podicherti R."/>
            <person name="Tsui H.-C.T."/>
            <person name="Winkler M.E."/>
        </authorList>
    </citation>
    <scope>NUCLEOTIDE SEQUENCE</scope>
</reference>
<accession>A0A382P8E3</accession>